<dbReference type="RefSeq" id="WP_053437264.1">
    <property type="nucleotide sequence ID" value="NZ_LGUF01000007.1"/>
</dbReference>
<feature type="transmembrane region" description="Helical" evidence="6">
    <location>
        <begin position="233"/>
        <end position="251"/>
    </location>
</feature>
<feature type="transmembrane region" description="Helical" evidence="6">
    <location>
        <begin position="271"/>
        <end position="292"/>
    </location>
</feature>
<feature type="transmembrane region" description="Helical" evidence="6">
    <location>
        <begin position="169"/>
        <end position="188"/>
    </location>
</feature>
<comment type="caution">
    <text evidence="8">The sequence shown here is derived from an EMBL/GenBank/DDBJ whole genome shotgun (WGS) entry which is preliminary data.</text>
</comment>
<evidence type="ECO:0000256" key="2">
    <source>
        <dbReference type="ARBA" id="ARBA00022448"/>
    </source>
</evidence>
<feature type="transmembrane region" description="Helical" evidence="6">
    <location>
        <begin position="137"/>
        <end position="157"/>
    </location>
</feature>
<dbReference type="GO" id="GO:0005886">
    <property type="term" value="C:plasma membrane"/>
    <property type="evidence" value="ECO:0007669"/>
    <property type="project" value="UniProtKB-SubCell"/>
</dbReference>
<organism evidence="8 9">
    <name type="scientific">Sporosarcina globispora</name>
    <name type="common">Bacillus globisporus</name>
    <dbReference type="NCBI Taxonomy" id="1459"/>
    <lineage>
        <taxon>Bacteria</taxon>
        <taxon>Bacillati</taxon>
        <taxon>Bacillota</taxon>
        <taxon>Bacilli</taxon>
        <taxon>Bacillales</taxon>
        <taxon>Caryophanaceae</taxon>
        <taxon>Sporosarcina</taxon>
    </lineage>
</organism>
<evidence type="ECO:0000259" key="7">
    <source>
        <dbReference type="PROSITE" id="PS50850"/>
    </source>
</evidence>
<dbReference type="InterPro" id="IPR011701">
    <property type="entry name" value="MFS"/>
</dbReference>
<feature type="transmembrane region" description="Helical" evidence="6">
    <location>
        <begin position="324"/>
        <end position="347"/>
    </location>
</feature>
<dbReference type="CDD" id="cd17355">
    <property type="entry name" value="MFS_YcxA_like"/>
    <property type="match status" value="1"/>
</dbReference>
<dbReference type="PANTHER" id="PTHR11360:SF284">
    <property type="entry name" value="EG:103B4.3 PROTEIN-RELATED"/>
    <property type="match status" value="1"/>
</dbReference>
<comment type="subcellular location">
    <subcellularLocation>
        <location evidence="1">Cell membrane</location>
        <topology evidence="1">Multi-pass membrane protein</topology>
    </subcellularLocation>
</comment>
<dbReference type="EMBL" id="LGUF01000007">
    <property type="protein sequence ID" value="KON89899.1"/>
    <property type="molecule type" value="Genomic_DNA"/>
</dbReference>
<dbReference type="Gene3D" id="1.20.1250.20">
    <property type="entry name" value="MFS general substrate transporter like domains"/>
    <property type="match status" value="2"/>
</dbReference>
<feature type="transmembrane region" description="Helical" evidence="6">
    <location>
        <begin position="77"/>
        <end position="97"/>
    </location>
</feature>
<dbReference type="STRING" id="1459.AF332_25810"/>
<feature type="transmembrane region" description="Helical" evidence="6">
    <location>
        <begin position="103"/>
        <end position="130"/>
    </location>
</feature>
<reference evidence="9" key="1">
    <citation type="submission" date="2015-07" db="EMBL/GenBank/DDBJ databases">
        <title>Fjat-10036 dsm4.</title>
        <authorList>
            <person name="Liu B."/>
            <person name="Wang J."/>
            <person name="Zhu Y."/>
            <person name="Liu G."/>
            <person name="Chen Q."/>
            <person name="Chen Z."/>
            <person name="Lan J."/>
            <person name="Che J."/>
            <person name="Ge C."/>
            <person name="Shi H."/>
            <person name="Pan Z."/>
            <person name="Liu X."/>
        </authorList>
    </citation>
    <scope>NUCLEOTIDE SEQUENCE [LARGE SCALE GENOMIC DNA]</scope>
    <source>
        <strain evidence="9">DSM 4</strain>
    </source>
</reference>
<keyword evidence="3 6" id="KW-0812">Transmembrane</keyword>
<dbReference type="InterPro" id="IPR020846">
    <property type="entry name" value="MFS_dom"/>
</dbReference>
<evidence type="ECO:0000256" key="5">
    <source>
        <dbReference type="ARBA" id="ARBA00023136"/>
    </source>
</evidence>
<dbReference type="PATRIC" id="fig|1459.3.peg.5672"/>
<dbReference type="OrthoDB" id="182417at2"/>
<protein>
    <submittedName>
        <fullName evidence="8">MFS transporter</fullName>
    </submittedName>
</protein>
<accession>A0A0M0GJ57</accession>
<evidence type="ECO:0000256" key="3">
    <source>
        <dbReference type="ARBA" id="ARBA00022692"/>
    </source>
</evidence>
<keyword evidence="4 6" id="KW-1133">Transmembrane helix</keyword>
<name>A0A0M0GJ57_SPOGL</name>
<feature type="domain" description="Major facilitator superfamily (MFS) profile" evidence="7">
    <location>
        <begin position="11"/>
        <end position="423"/>
    </location>
</feature>
<evidence type="ECO:0000256" key="6">
    <source>
        <dbReference type="SAM" id="Phobius"/>
    </source>
</evidence>
<keyword evidence="5 6" id="KW-0472">Membrane</keyword>
<evidence type="ECO:0000256" key="1">
    <source>
        <dbReference type="ARBA" id="ARBA00004651"/>
    </source>
</evidence>
<dbReference type="SUPFAM" id="SSF103473">
    <property type="entry name" value="MFS general substrate transporter"/>
    <property type="match status" value="1"/>
</dbReference>
<feature type="transmembrane region" description="Helical" evidence="6">
    <location>
        <begin position="359"/>
        <end position="379"/>
    </location>
</feature>
<dbReference type="PANTHER" id="PTHR11360">
    <property type="entry name" value="MONOCARBOXYLATE TRANSPORTER"/>
    <property type="match status" value="1"/>
</dbReference>
<keyword evidence="2" id="KW-0813">Transport</keyword>
<dbReference type="Pfam" id="PF07690">
    <property type="entry name" value="MFS_1"/>
    <property type="match status" value="1"/>
</dbReference>
<evidence type="ECO:0000313" key="8">
    <source>
        <dbReference type="EMBL" id="KON89899.1"/>
    </source>
</evidence>
<dbReference type="Proteomes" id="UP000037109">
    <property type="component" value="Unassembled WGS sequence"/>
</dbReference>
<evidence type="ECO:0000313" key="9">
    <source>
        <dbReference type="Proteomes" id="UP000037109"/>
    </source>
</evidence>
<feature type="transmembrane region" description="Helical" evidence="6">
    <location>
        <begin position="399"/>
        <end position="418"/>
    </location>
</feature>
<dbReference type="InterPro" id="IPR050327">
    <property type="entry name" value="Proton-linked_MCT"/>
</dbReference>
<dbReference type="InterPro" id="IPR036259">
    <property type="entry name" value="MFS_trans_sf"/>
</dbReference>
<gene>
    <name evidence="8" type="ORF">AF332_25810</name>
</gene>
<dbReference type="AlphaFoldDB" id="A0A0M0GJ57"/>
<sequence length="437" mass="47663">MKRLKVHYAWIILVLTFLTLLAAQGVRLSFGAFMAPWEHEFSANRSVISFIAFVSYIVFAISQPYVGRLIDKYGIRYILSCSILVIGFSTLLTFFTTNAVQLIIIYGVIASVGFGGASNVAGTMAVATWFADKKGMAMGLMSAGTAAGQLILVPLSLFLIDQLGWKTTVLVLGCFLIVIVFPLLLLFIRSNPADIHIEAYGAKAYDSEKSQQGKKEAPKETISIFQLLRRKEFLFLMLPFFVCGVTTTGLMDTHLIPFAQYCGFTPSVTGAAVSLLAGFNILGTVVSGFLADRWNCRRILAFLYGVRALTIVLLLIIVNDASLFGFFVTQSHLLILFAISFGIVNFATVAPTMKLATEYFKHLSAGAVIGWIYLSHQLGSALGSFVPGVLFDLTGSYDSSFIASIILLVLASALSILLPKPGANYQYANSRDIAEYR</sequence>
<feature type="transmembrane region" description="Helical" evidence="6">
    <location>
        <begin position="47"/>
        <end position="65"/>
    </location>
</feature>
<proteinExistence type="predicted"/>
<dbReference type="GO" id="GO:0022857">
    <property type="term" value="F:transmembrane transporter activity"/>
    <property type="evidence" value="ECO:0007669"/>
    <property type="project" value="InterPro"/>
</dbReference>
<dbReference type="PROSITE" id="PS50850">
    <property type="entry name" value="MFS"/>
    <property type="match status" value="1"/>
</dbReference>
<keyword evidence="9" id="KW-1185">Reference proteome</keyword>
<feature type="transmembrane region" description="Helical" evidence="6">
    <location>
        <begin position="299"/>
        <end position="318"/>
    </location>
</feature>
<evidence type="ECO:0000256" key="4">
    <source>
        <dbReference type="ARBA" id="ARBA00022989"/>
    </source>
</evidence>